<dbReference type="Gene3D" id="3.40.710.10">
    <property type="entry name" value="DD-peptidase/beta-lactamase superfamily"/>
    <property type="match status" value="1"/>
</dbReference>
<dbReference type="InterPro" id="IPR012338">
    <property type="entry name" value="Beta-lactam/transpept-like"/>
</dbReference>
<dbReference type="STRING" id="1128970.SAMN04487935_3586"/>
<dbReference type="PANTHER" id="PTHR46825:SF11">
    <property type="entry name" value="PENICILLIN-BINDING PROTEIN 4"/>
    <property type="match status" value="1"/>
</dbReference>
<name>A0A1G9CMG3_9FLAO</name>
<dbReference type="GO" id="GO:0016020">
    <property type="term" value="C:membrane"/>
    <property type="evidence" value="ECO:0007669"/>
    <property type="project" value="UniProtKB-SubCell"/>
</dbReference>
<proteinExistence type="predicted"/>
<dbReference type="SUPFAM" id="SSF56601">
    <property type="entry name" value="beta-lactamase/transpeptidase-like"/>
    <property type="match status" value="1"/>
</dbReference>
<feature type="domain" description="Beta-lactamase-related" evidence="3">
    <location>
        <begin position="28"/>
        <end position="377"/>
    </location>
</feature>
<evidence type="ECO:0000259" key="3">
    <source>
        <dbReference type="Pfam" id="PF00144"/>
    </source>
</evidence>
<accession>A0A1G9CMG3</accession>
<keyword evidence="2" id="KW-0472">Membrane</keyword>
<organism evidence="4 5">
    <name type="scientific">Flavobacterium noncentrifugens</name>
    <dbReference type="NCBI Taxonomy" id="1128970"/>
    <lineage>
        <taxon>Bacteria</taxon>
        <taxon>Pseudomonadati</taxon>
        <taxon>Bacteroidota</taxon>
        <taxon>Flavobacteriia</taxon>
        <taxon>Flavobacteriales</taxon>
        <taxon>Flavobacteriaceae</taxon>
        <taxon>Flavobacterium</taxon>
    </lineage>
</organism>
<dbReference type="AlphaFoldDB" id="A0A1G9CMG3"/>
<dbReference type="InterPro" id="IPR001466">
    <property type="entry name" value="Beta-lactam-related"/>
</dbReference>
<sequence>MKRIIIQIICCLFLQFGYSQNQNPELTKTLQSIYKKSGFPGFAVAVLNENGIVYENAFGFADVKNKLPYTTNSVQNIGSVSKTFIGVALLKAVELGYFNLDADVNSVLPFNVSNPDFPNAPITIRQLATHTSSIIDDENVYPKTFYPNEYSDVKSVLYKDFITHSTIQNQTDLELSTFLKSYLSQGGKLFNKTNFATEKPGTAYHYSNIASALAAYIIEVKAKIPFDQFCKKYIFEPLQMNQTSWKLTDSIVKNHVKIYNRKMQYYPLYSEITYPDGSLKTSISDLSKYLAEMISGLSGNGKILSKESFTTLFQKQFSDDQLPIHFDPKEPNSGIFWRIKSNGQIGHTGSDLGITTFMFFDPKTKTGKIFLTNIEFDDPHQEGVDKKLVNDFLKVWKTLDN</sequence>
<gene>
    <name evidence="4" type="ORF">SAMN04487935_3586</name>
</gene>
<dbReference type="RefSeq" id="WP_091398848.1">
    <property type="nucleotide sequence ID" value="NZ_BKAI01000010.1"/>
</dbReference>
<dbReference type="Pfam" id="PF00144">
    <property type="entry name" value="Beta-lactamase"/>
    <property type="match status" value="1"/>
</dbReference>
<comment type="subcellular location">
    <subcellularLocation>
        <location evidence="1">Membrane</location>
    </subcellularLocation>
</comment>
<reference evidence="4 5" key="1">
    <citation type="submission" date="2016-10" db="EMBL/GenBank/DDBJ databases">
        <authorList>
            <person name="de Groot N.N."/>
        </authorList>
    </citation>
    <scope>NUCLEOTIDE SEQUENCE [LARGE SCALE GENOMIC DNA]</scope>
    <source>
        <strain evidence="4 5">CGMCC 1.10076</strain>
    </source>
</reference>
<evidence type="ECO:0000313" key="5">
    <source>
        <dbReference type="Proteomes" id="UP000199580"/>
    </source>
</evidence>
<evidence type="ECO:0000313" key="4">
    <source>
        <dbReference type="EMBL" id="SDK52857.1"/>
    </source>
</evidence>
<protein>
    <submittedName>
        <fullName evidence="4">CubicO group peptidase, beta-lactamase class C family</fullName>
    </submittedName>
</protein>
<keyword evidence="5" id="KW-1185">Reference proteome</keyword>
<evidence type="ECO:0000256" key="2">
    <source>
        <dbReference type="ARBA" id="ARBA00023136"/>
    </source>
</evidence>
<dbReference type="PANTHER" id="PTHR46825">
    <property type="entry name" value="D-ALANYL-D-ALANINE-CARBOXYPEPTIDASE/ENDOPEPTIDASE AMPH"/>
    <property type="match status" value="1"/>
</dbReference>
<dbReference type="Proteomes" id="UP000199580">
    <property type="component" value="Unassembled WGS sequence"/>
</dbReference>
<evidence type="ECO:0000256" key="1">
    <source>
        <dbReference type="ARBA" id="ARBA00004370"/>
    </source>
</evidence>
<dbReference type="OrthoDB" id="846150at2"/>
<dbReference type="EMBL" id="FNEZ01000007">
    <property type="protein sequence ID" value="SDK52857.1"/>
    <property type="molecule type" value="Genomic_DNA"/>
</dbReference>
<dbReference type="InterPro" id="IPR050491">
    <property type="entry name" value="AmpC-like"/>
</dbReference>